<feature type="transmembrane region" description="Helical" evidence="8">
    <location>
        <begin position="270"/>
        <end position="291"/>
    </location>
</feature>
<feature type="transmembrane region" description="Helical" evidence="8">
    <location>
        <begin position="80"/>
        <end position="99"/>
    </location>
</feature>
<keyword evidence="5 8" id="KW-0812">Transmembrane</keyword>
<sequence length="371" mass="42362">MLEKGKISAIQMGLIAYPMILGTSILAVPTIMGREAERDMWISPIFASSMGFLSVYLAYRLNKIYPDETFIQYSEQILGSLLGKILGFFYLFFLLENIGNFLRQYAEFTVGAFLPQTPRIVIISCLTLLCAFVVHGGIEVLGRLAQLYLPLFIVPLFIMVLLLLRDFEIRNMFPIMMHGIKPSISGAMIPGLAWFTEFFVIAFLLPFLTNREKGKKWGMISVLAVTLTMVVINLTVLFLFGGMMTSSYLYPVFEAARYIRIGDFFEHLEAFIMVVWVAGIFLKISVFYYALSLGTAQWLKLSDYRPVVFPYGLLMIVFGIWAHPNIPEMTQFYKTASPLYKPLFLIVIPLCLLFLAMIRKKHNTKKGERQQ</sequence>
<evidence type="ECO:0000256" key="4">
    <source>
        <dbReference type="ARBA" id="ARBA00022544"/>
    </source>
</evidence>
<dbReference type="RefSeq" id="WP_200875224.1">
    <property type="nucleotide sequence ID" value="NZ_JOTM01000016.1"/>
</dbReference>
<dbReference type="AlphaFoldDB" id="A0A073KA87"/>
<proteinExistence type="inferred from homology"/>
<feature type="transmembrane region" description="Helical" evidence="8">
    <location>
        <begin position="220"/>
        <end position="250"/>
    </location>
</feature>
<dbReference type="Proteomes" id="UP000027778">
    <property type="component" value="Unassembled WGS sequence"/>
</dbReference>
<name>A0A073KA87_9BACI</name>
<reference evidence="9 10" key="1">
    <citation type="submission" date="2014-06" db="EMBL/GenBank/DDBJ databases">
        <title>Draft genome sequence of Bacillus gaemokensis JCM 15801 (MCCC 1A00707).</title>
        <authorList>
            <person name="Lai Q."/>
            <person name="Liu Y."/>
            <person name="Shao Z."/>
        </authorList>
    </citation>
    <scope>NUCLEOTIDE SEQUENCE [LARGE SCALE GENOMIC DNA]</scope>
    <source>
        <strain evidence="9 10">JCM 15801</strain>
    </source>
</reference>
<dbReference type="Gene3D" id="1.20.1740.10">
    <property type="entry name" value="Amino acid/polyamine transporter I"/>
    <property type="match status" value="1"/>
</dbReference>
<evidence type="ECO:0000313" key="9">
    <source>
        <dbReference type="EMBL" id="KEK23450.1"/>
    </source>
</evidence>
<feature type="transmembrane region" description="Helical" evidence="8">
    <location>
        <begin position="145"/>
        <end position="164"/>
    </location>
</feature>
<evidence type="ECO:0000256" key="1">
    <source>
        <dbReference type="ARBA" id="ARBA00004141"/>
    </source>
</evidence>
<organism evidence="9 10">
    <name type="scientific">Bacillus gaemokensis</name>
    <dbReference type="NCBI Taxonomy" id="574375"/>
    <lineage>
        <taxon>Bacteria</taxon>
        <taxon>Bacillati</taxon>
        <taxon>Bacillota</taxon>
        <taxon>Bacilli</taxon>
        <taxon>Bacillales</taxon>
        <taxon>Bacillaceae</taxon>
        <taxon>Bacillus</taxon>
        <taxon>Bacillus cereus group</taxon>
    </lineage>
</organism>
<dbReference type="InterPro" id="IPR004761">
    <property type="entry name" value="Spore_GerAB"/>
</dbReference>
<dbReference type="NCBIfam" id="TIGR00912">
    <property type="entry name" value="2A0309"/>
    <property type="match status" value="1"/>
</dbReference>
<evidence type="ECO:0000256" key="5">
    <source>
        <dbReference type="ARBA" id="ARBA00022692"/>
    </source>
</evidence>
<dbReference type="STRING" id="574375.AZF08_17370"/>
<feature type="transmembrane region" description="Helical" evidence="8">
    <location>
        <begin position="7"/>
        <end position="28"/>
    </location>
</feature>
<comment type="subcellular location">
    <subcellularLocation>
        <location evidence="1">Membrane</location>
        <topology evidence="1">Multi-pass membrane protein</topology>
    </subcellularLocation>
</comment>
<keyword evidence="7 8" id="KW-0472">Membrane</keyword>
<accession>A0A073KA87</accession>
<feature type="transmembrane region" description="Helical" evidence="8">
    <location>
        <begin position="342"/>
        <end position="359"/>
    </location>
</feature>
<dbReference type="PANTHER" id="PTHR34975:SF2">
    <property type="entry name" value="SPORE GERMINATION PROTEIN A2"/>
    <property type="match status" value="1"/>
</dbReference>
<gene>
    <name evidence="9" type="ORF">BAGA_09195</name>
</gene>
<evidence type="ECO:0000256" key="7">
    <source>
        <dbReference type="ARBA" id="ARBA00023136"/>
    </source>
</evidence>
<dbReference type="EMBL" id="JOTM01000016">
    <property type="protein sequence ID" value="KEK23450.1"/>
    <property type="molecule type" value="Genomic_DNA"/>
</dbReference>
<dbReference type="PANTHER" id="PTHR34975">
    <property type="entry name" value="SPORE GERMINATION PROTEIN A2"/>
    <property type="match status" value="1"/>
</dbReference>
<dbReference type="Pfam" id="PF03845">
    <property type="entry name" value="Spore_permease"/>
    <property type="match status" value="1"/>
</dbReference>
<evidence type="ECO:0000256" key="8">
    <source>
        <dbReference type="SAM" id="Phobius"/>
    </source>
</evidence>
<keyword evidence="10" id="KW-1185">Reference proteome</keyword>
<comment type="caution">
    <text evidence="9">The sequence shown here is derived from an EMBL/GenBank/DDBJ whole genome shotgun (WGS) entry which is preliminary data.</text>
</comment>
<keyword evidence="4" id="KW-0309">Germination</keyword>
<feature type="transmembrane region" description="Helical" evidence="8">
    <location>
        <begin position="184"/>
        <end position="208"/>
    </location>
</feature>
<protein>
    <submittedName>
        <fullName evidence="9">Spore gernimation protein</fullName>
    </submittedName>
</protein>
<evidence type="ECO:0000256" key="3">
    <source>
        <dbReference type="ARBA" id="ARBA00022448"/>
    </source>
</evidence>
<evidence type="ECO:0000256" key="2">
    <source>
        <dbReference type="ARBA" id="ARBA00007998"/>
    </source>
</evidence>
<evidence type="ECO:0000313" key="10">
    <source>
        <dbReference type="Proteomes" id="UP000027778"/>
    </source>
</evidence>
<feature type="transmembrane region" description="Helical" evidence="8">
    <location>
        <begin position="119"/>
        <end position="138"/>
    </location>
</feature>
<feature type="transmembrane region" description="Helical" evidence="8">
    <location>
        <begin position="303"/>
        <end position="322"/>
    </location>
</feature>
<comment type="similarity">
    <text evidence="2">Belongs to the amino acid-polyamine-organocation (APC) superfamily. Spore germination protein (SGP) (TC 2.A.3.9) family.</text>
</comment>
<dbReference type="GO" id="GO:0009847">
    <property type="term" value="P:spore germination"/>
    <property type="evidence" value="ECO:0007669"/>
    <property type="project" value="InterPro"/>
</dbReference>
<keyword evidence="3" id="KW-0813">Transport</keyword>
<dbReference type="eggNOG" id="COG0531">
    <property type="taxonomic scope" value="Bacteria"/>
</dbReference>
<dbReference type="GO" id="GO:0016020">
    <property type="term" value="C:membrane"/>
    <property type="evidence" value="ECO:0007669"/>
    <property type="project" value="UniProtKB-SubCell"/>
</dbReference>
<keyword evidence="6 8" id="KW-1133">Transmembrane helix</keyword>
<evidence type="ECO:0000256" key="6">
    <source>
        <dbReference type="ARBA" id="ARBA00022989"/>
    </source>
</evidence>
<feature type="transmembrane region" description="Helical" evidence="8">
    <location>
        <begin position="40"/>
        <end position="59"/>
    </location>
</feature>